<dbReference type="Gene3D" id="2.60.40.10">
    <property type="entry name" value="Immunoglobulins"/>
    <property type="match status" value="1"/>
</dbReference>
<evidence type="ECO:0000259" key="8">
    <source>
        <dbReference type="Pfam" id="PF02837"/>
    </source>
</evidence>
<dbReference type="GO" id="GO:0004553">
    <property type="term" value="F:hydrolase activity, hydrolyzing O-glycosyl compounds"/>
    <property type="evidence" value="ECO:0007669"/>
    <property type="project" value="InterPro"/>
</dbReference>
<dbReference type="GO" id="GO:0005975">
    <property type="term" value="P:carbohydrate metabolic process"/>
    <property type="evidence" value="ECO:0007669"/>
    <property type="project" value="InterPro"/>
</dbReference>
<evidence type="ECO:0000256" key="4">
    <source>
        <dbReference type="SAM" id="MobiDB-lite"/>
    </source>
</evidence>
<feature type="compositionally biased region" description="Basic and acidic residues" evidence="4">
    <location>
        <begin position="119"/>
        <end position="130"/>
    </location>
</feature>
<dbReference type="OrthoDB" id="408320at2759"/>
<feature type="signal peptide" evidence="5">
    <location>
        <begin position="1"/>
        <end position="17"/>
    </location>
</feature>
<protein>
    <recommendedName>
        <fullName evidence="11">Beta-galactosidase</fullName>
    </recommendedName>
</protein>
<dbReference type="InterPro" id="IPR006102">
    <property type="entry name" value="Ig-like_GH2"/>
</dbReference>
<dbReference type="Pfam" id="PF02837">
    <property type="entry name" value="Glyco_hydro_2_N"/>
    <property type="match status" value="1"/>
</dbReference>
<dbReference type="Gene3D" id="2.60.120.260">
    <property type="entry name" value="Galactose-binding domain-like"/>
    <property type="match status" value="1"/>
</dbReference>
<feature type="region of interest" description="Disordered" evidence="4">
    <location>
        <begin position="77"/>
        <end position="183"/>
    </location>
</feature>
<dbReference type="SUPFAM" id="SSF49303">
    <property type="entry name" value="beta-Galactosidase/glucuronidase domain"/>
    <property type="match status" value="1"/>
</dbReference>
<dbReference type="Pfam" id="PF00703">
    <property type="entry name" value="Glyco_hydro_2"/>
    <property type="match status" value="1"/>
</dbReference>
<feature type="chain" id="PRO_5020914702" description="Beta-galactosidase" evidence="5">
    <location>
        <begin position="18"/>
        <end position="1097"/>
    </location>
</feature>
<dbReference type="AlphaFoldDB" id="A0A4U0UF62"/>
<dbReference type="InterPro" id="IPR008979">
    <property type="entry name" value="Galactose-bd-like_sf"/>
</dbReference>
<dbReference type="PANTHER" id="PTHR42732">
    <property type="entry name" value="BETA-GALACTOSIDASE"/>
    <property type="match status" value="1"/>
</dbReference>
<feature type="compositionally biased region" description="Polar residues" evidence="4">
    <location>
        <begin position="346"/>
        <end position="355"/>
    </location>
</feature>
<dbReference type="InterPro" id="IPR006103">
    <property type="entry name" value="Glyco_hydro_2_cat"/>
</dbReference>
<sequence>MRSNIVLAAALARMVAAAPAPQQFDFAQVLEAPSPTNTAPPTTAVATSSSSTLDSASIARSISAAINTEATASITGASAMAASTEEPSSSALERRGWGGWGETTKTKATETKVTNSKATETKATETKATETEATETTATGKSSSSATPITSSSSQLVTSSAPSKTSAQTTGTTTTSSETSCPTTPEDGTYCGFINPQDACAPQPDGYGPKVTPDTVEAFRSYPEFHDDAQNAKTPSGYELVFQDLDASVAGNSYITFYTLESYDVAGCAAKCDNTDLCTAFNIYIERDPSLNPTEGDNETTYCPDPSSITNYKCSLWGSDIDEESATNKGDNRLDFETVIVASNGYDKTNNTTPPDQDGWNKPEKCDKGAISGGGKYWMGSKFYPGAFNPFNCAHYAQAQSDKNKQGAQLKGLKSFTPVNMFNSYYVHKNGKPQGTYCQIFDTTLSPDWAGFKGGYSGKDRFDVKNSWTYSTTNDTSGYSVKTPPLDTPWTYEAGTDPWPQYPRPQLKRSQWQSLNGIWTYQDASGLDAVNSPPFNQTLANEVLVPSCLESGLSGVMAEDALYSWFATTFDVPSDWTGDRLLLNFGAIDYEATIFVNGQNASFHRGGYFAFTVDVTDYVATGGSNELLVFVHDPTDSDPYVIPIGKQTLNPSHIFYTPCSGIWQSVWIESAPADHITQLDITAGMDGQVNATVYSLNKANSPVEVSVMERGSHKKVSSQKGTADTAFTFSVDSPGLWSPDTPTLYDIMVTMGSDVVSSYTGFRTISRDEVDGVERPLLNGEPIFMFGTLDQGFWPDGIYVPPNREAMVYDLQVLKRLGFNMLRKHIKVEHALYYQACDEMGLLVIQDMPSLRPLQSRTLDDCTVVPVLPDAEQQAEFARQLELLVVQQRVFPSIVTWVVYNEGWGQLLEPPYPEFALTDMVRQLDPTRLVDSVEGWYDHGAGDFSANHHYANPQCGSPFYSSPSGPYDPSRIGFQGEFGGIGSNVSIEHLWNVQAAIDTIDQTYEIDETLDAWNYRGHVLLSELRYQTAMYACSGGVWTQTTDVEGEVNGLVTYDRRVLRPNVPQWQADIQGLYDALAGRLNSSMPAYKMRHHGHWP</sequence>
<evidence type="ECO:0008006" key="11">
    <source>
        <dbReference type="Google" id="ProtNLM"/>
    </source>
</evidence>
<keyword evidence="2" id="KW-0378">Hydrolase</keyword>
<name>A0A4U0UF62_9PEZI</name>
<keyword evidence="3" id="KW-0326">Glycosidase</keyword>
<evidence type="ECO:0000256" key="5">
    <source>
        <dbReference type="SAM" id="SignalP"/>
    </source>
</evidence>
<feature type="region of interest" description="Disordered" evidence="4">
    <location>
        <begin position="345"/>
        <end position="365"/>
    </location>
</feature>
<evidence type="ECO:0000259" key="6">
    <source>
        <dbReference type="Pfam" id="PF00703"/>
    </source>
</evidence>
<dbReference type="Proteomes" id="UP000308549">
    <property type="component" value="Unassembled WGS sequence"/>
</dbReference>
<evidence type="ECO:0000259" key="7">
    <source>
        <dbReference type="Pfam" id="PF02836"/>
    </source>
</evidence>
<dbReference type="InterPro" id="IPR036156">
    <property type="entry name" value="Beta-gal/glucu_dom_sf"/>
</dbReference>
<dbReference type="PANTHER" id="PTHR42732:SF2">
    <property type="entry name" value="BETA-MANNOSIDASE"/>
    <property type="match status" value="1"/>
</dbReference>
<accession>A0A4U0UF62</accession>
<gene>
    <name evidence="9" type="ORF">B0A50_00153</name>
</gene>
<evidence type="ECO:0000313" key="9">
    <source>
        <dbReference type="EMBL" id="TKA34173.1"/>
    </source>
</evidence>
<feature type="domain" description="Glycoside hydrolase family 2 catalytic" evidence="7">
    <location>
        <begin position="805"/>
        <end position="944"/>
    </location>
</feature>
<evidence type="ECO:0000256" key="2">
    <source>
        <dbReference type="ARBA" id="ARBA00022801"/>
    </source>
</evidence>
<keyword evidence="5" id="KW-0732">Signal</keyword>
<reference evidence="9 10" key="1">
    <citation type="submission" date="2017-03" db="EMBL/GenBank/DDBJ databases">
        <title>Genomes of endolithic fungi from Antarctica.</title>
        <authorList>
            <person name="Coleine C."/>
            <person name="Masonjones S."/>
            <person name="Stajich J.E."/>
        </authorList>
    </citation>
    <scope>NUCLEOTIDE SEQUENCE [LARGE SCALE GENOMIC DNA]</scope>
    <source>
        <strain evidence="9 10">CCFEE 6315</strain>
    </source>
</reference>
<dbReference type="SUPFAM" id="SSF51445">
    <property type="entry name" value="(Trans)glycosidases"/>
    <property type="match status" value="1"/>
</dbReference>
<evidence type="ECO:0000256" key="1">
    <source>
        <dbReference type="ARBA" id="ARBA00007401"/>
    </source>
</evidence>
<evidence type="ECO:0000313" key="10">
    <source>
        <dbReference type="Proteomes" id="UP000308549"/>
    </source>
</evidence>
<proteinExistence type="inferred from homology"/>
<dbReference type="EMBL" id="NAJL01000001">
    <property type="protein sequence ID" value="TKA34173.1"/>
    <property type="molecule type" value="Genomic_DNA"/>
</dbReference>
<feature type="compositionally biased region" description="Low complexity" evidence="4">
    <location>
        <begin position="134"/>
        <end position="183"/>
    </location>
</feature>
<dbReference type="InterPro" id="IPR013783">
    <property type="entry name" value="Ig-like_fold"/>
</dbReference>
<dbReference type="Gene3D" id="3.20.20.80">
    <property type="entry name" value="Glycosidases"/>
    <property type="match status" value="1"/>
</dbReference>
<feature type="domain" description="Glycosyl hydrolases family 2 sugar binding" evidence="8">
    <location>
        <begin position="563"/>
        <end position="636"/>
    </location>
</feature>
<dbReference type="InterPro" id="IPR017853">
    <property type="entry name" value="GH"/>
</dbReference>
<organism evidence="9 10">
    <name type="scientific">Salinomyces thailandicus</name>
    <dbReference type="NCBI Taxonomy" id="706561"/>
    <lineage>
        <taxon>Eukaryota</taxon>
        <taxon>Fungi</taxon>
        <taxon>Dikarya</taxon>
        <taxon>Ascomycota</taxon>
        <taxon>Pezizomycotina</taxon>
        <taxon>Dothideomycetes</taxon>
        <taxon>Dothideomycetidae</taxon>
        <taxon>Mycosphaerellales</taxon>
        <taxon>Teratosphaeriaceae</taxon>
        <taxon>Salinomyces</taxon>
    </lineage>
</organism>
<evidence type="ECO:0000256" key="3">
    <source>
        <dbReference type="ARBA" id="ARBA00023295"/>
    </source>
</evidence>
<keyword evidence="10" id="KW-1185">Reference proteome</keyword>
<comment type="similarity">
    <text evidence="1">Belongs to the glycosyl hydrolase 2 family.</text>
</comment>
<dbReference type="Pfam" id="PF02836">
    <property type="entry name" value="Glyco_hydro_2_C"/>
    <property type="match status" value="1"/>
</dbReference>
<dbReference type="SUPFAM" id="SSF49785">
    <property type="entry name" value="Galactose-binding domain-like"/>
    <property type="match status" value="1"/>
</dbReference>
<dbReference type="InterPro" id="IPR006104">
    <property type="entry name" value="Glyco_hydro_2_N"/>
</dbReference>
<comment type="caution">
    <text evidence="9">The sequence shown here is derived from an EMBL/GenBank/DDBJ whole genome shotgun (WGS) entry which is preliminary data.</text>
</comment>
<feature type="domain" description="Glycoside hydrolase family 2 immunoglobulin-like beta-sandwich" evidence="6">
    <location>
        <begin position="677"/>
        <end position="763"/>
    </location>
</feature>
<dbReference type="InterPro" id="IPR051913">
    <property type="entry name" value="GH2_Domain-Containing"/>
</dbReference>